<organism evidence="3 4">
    <name type="scientific">Pseudocercospora fijiensis (strain CIRAD86)</name>
    <name type="common">Black leaf streak disease fungus</name>
    <name type="synonym">Mycosphaerella fijiensis</name>
    <dbReference type="NCBI Taxonomy" id="383855"/>
    <lineage>
        <taxon>Eukaryota</taxon>
        <taxon>Fungi</taxon>
        <taxon>Dikarya</taxon>
        <taxon>Ascomycota</taxon>
        <taxon>Pezizomycotina</taxon>
        <taxon>Dothideomycetes</taxon>
        <taxon>Dothideomycetidae</taxon>
        <taxon>Mycosphaerellales</taxon>
        <taxon>Mycosphaerellaceae</taxon>
        <taxon>Pseudocercospora</taxon>
    </lineage>
</organism>
<feature type="transmembrane region" description="Helical" evidence="2">
    <location>
        <begin position="260"/>
        <end position="279"/>
    </location>
</feature>
<proteinExistence type="predicted"/>
<keyword evidence="2" id="KW-0812">Transmembrane</keyword>
<dbReference type="EMBL" id="KB446567">
    <property type="protein sequence ID" value="EME77178.1"/>
    <property type="molecule type" value="Genomic_DNA"/>
</dbReference>
<keyword evidence="2" id="KW-0472">Membrane</keyword>
<name>M3AJ15_PSEFD</name>
<dbReference type="Proteomes" id="UP000016932">
    <property type="component" value="Unassembled WGS sequence"/>
</dbReference>
<reference evidence="3 4" key="1">
    <citation type="journal article" date="2012" name="PLoS Pathog.">
        <title>Diverse lifestyles and strategies of plant pathogenesis encoded in the genomes of eighteen Dothideomycetes fungi.</title>
        <authorList>
            <person name="Ohm R.A."/>
            <person name="Feau N."/>
            <person name="Henrissat B."/>
            <person name="Schoch C.L."/>
            <person name="Horwitz B.A."/>
            <person name="Barry K.W."/>
            <person name="Condon B.J."/>
            <person name="Copeland A.C."/>
            <person name="Dhillon B."/>
            <person name="Glaser F."/>
            <person name="Hesse C.N."/>
            <person name="Kosti I."/>
            <person name="LaButti K."/>
            <person name="Lindquist E.A."/>
            <person name="Lucas S."/>
            <person name="Salamov A.A."/>
            <person name="Bradshaw R.E."/>
            <person name="Ciuffetti L."/>
            <person name="Hamelin R.C."/>
            <person name="Kema G.H.J."/>
            <person name="Lawrence C."/>
            <person name="Scott J.A."/>
            <person name="Spatafora J.W."/>
            <person name="Turgeon B.G."/>
            <person name="de Wit P.J.G.M."/>
            <person name="Zhong S."/>
            <person name="Goodwin S.B."/>
            <person name="Grigoriev I.V."/>
        </authorList>
    </citation>
    <scope>NUCLEOTIDE SEQUENCE [LARGE SCALE GENOMIC DNA]</scope>
    <source>
        <strain evidence="3 4">CIRAD86</strain>
    </source>
</reference>
<sequence length="858" mass="94134">MITHDQQSRPPRQDQLSHSTQAGTGCSGDESSDSDHNHEEGGRNPRLTFCLFQPPVHITGYDNGEDDASPPYMGCVCPVPLRCLFASHGMCLSSADSMPSRLAWYVSFQSWFNAFSPRMGYATHSTCLSNASDSVGETPRPANAVPPRMVCVFPPLKRCLTVGEPETPPRMVCVFPVPGRLKRAGIDFQRLLLFDAIHFHRRRCPVAEHVHRTYALLNRKEYSSVSVFAFGILTIISRGLFLLMRLTFVLEDVPVCGMLIEYSSVSVFDLGILTIVLLWPSRCRVMFWYFQIVGVSMRAPKRLPLSVPPKISTIVLLWPCSPLDITFSQKHLDCELGKTLEEFQENEGYRASKEAVNCCRSSLRQIAWAIKQVSWGAIMAARRSSRERADDITSVTFSERWIAADVGASSAASSASLVLAPRLQFPRHQNVSLLPVVLAVHLQPESVRVGFGVGDIPFSRLLVLLGPRCLLDVVVALSSATIILLLALVLELLYFAVLACSTNDARSSIGKALPLRPCSKSCSDVAPSLYPPCALLCHLSPSSPGVSSFFLVSHELNLFVFIGRASSCAGGSQGSSNHLSLSAGSMPPVVGGISFEVPSTGGVEAATATVCRLSGEIISTGMEMCALCRFADLRLKCYTRSGVARSRSKCRVTSSTFNNPIQCLEAAAADWPEALRCQCLGSIGVSAEVGNDKVWKSDEAPAHVHTLHRMSLLHHGDRVSEGRISSPQATHVNDARHASLLCIRSWSSGLEDRLGGWRCINEDRFPIYQQAVMRTVAPTIKDDAVDLAQFRTEVAEKLPHSTPINQYPRKKSESAIWNHCDDEWIKVNGSLVMRYSPHAICLLERNHELEFGPEAEPG</sequence>
<evidence type="ECO:0000256" key="1">
    <source>
        <dbReference type="SAM" id="MobiDB-lite"/>
    </source>
</evidence>
<dbReference type="VEuPathDB" id="FungiDB:MYCFIDRAFT_180054"/>
<dbReference type="KEGG" id="pfj:MYCFIDRAFT_180054"/>
<feature type="transmembrane region" description="Helical" evidence="2">
    <location>
        <begin position="227"/>
        <end position="248"/>
    </location>
</feature>
<keyword evidence="4" id="KW-1185">Reference proteome</keyword>
<accession>M3AJ15</accession>
<dbReference type="GeneID" id="19334272"/>
<feature type="compositionally biased region" description="Basic and acidic residues" evidence="1">
    <location>
        <begin position="33"/>
        <end position="43"/>
    </location>
</feature>
<dbReference type="RefSeq" id="XP_007932225.1">
    <property type="nucleotide sequence ID" value="XM_007934034.1"/>
</dbReference>
<gene>
    <name evidence="3" type="ORF">MYCFIDRAFT_180054</name>
</gene>
<feature type="transmembrane region" description="Helical" evidence="2">
    <location>
        <begin position="469"/>
        <end position="497"/>
    </location>
</feature>
<evidence type="ECO:0000313" key="4">
    <source>
        <dbReference type="Proteomes" id="UP000016932"/>
    </source>
</evidence>
<keyword evidence="2" id="KW-1133">Transmembrane helix</keyword>
<dbReference type="HOGENOM" id="CLU_333202_0_0_1"/>
<feature type="region of interest" description="Disordered" evidence="1">
    <location>
        <begin position="1"/>
        <end position="44"/>
    </location>
</feature>
<evidence type="ECO:0000313" key="3">
    <source>
        <dbReference type="EMBL" id="EME77178.1"/>
    </source>
</evidence>
<protein>
    <submittedName>
        <fullName evidence="3">Uncharacterized protein</fullName>
    </submittedName>
</protein>
<feature type="compositionally biased region" description="Polar residues" evidence="1">
    <location>
        <begin position="1"/>
        <end position="24"/>
    </location>
</feature>
<dbReference type="AlphaFoldDB" id="M3AJ15"/>
<evidence type="ECO:0000256" key="2">
    <source>
        <dbReference type="SAM" id="Phobius"/>
    </source>
</evidence>